<comment type="caution">
    <text evidence="1">The sequence shown here is derived from an EMBL/GenBank/DDBJ whole genome shotgun (WGS) entry which is preliminary data.</text>
</comment>
<proteinExistence type="predicted"/>
<protein>
    <submittedName>
        <fullName evidence="1">Phage/plasmid-related protein TIGR03299</fullName>
    </submittedName>
</protein>
<evidence type="ECO:0000313" key="1">
    <source>
        <dbReference type="EMBL" id="EEG35452.1"/>
    </source>
</evidence>
<evidence type="ECO:0000313" key="2">
    <source>
        <dbReference type="Proteomes" id="UP000003174"/>
    </source>
</evidence>
<dbReference type="InterPro" id="IPR017686">
    <property type="entry name" value="Phg/plasmid-like_prot"/>
</dbReference>
<sequence>MSLQEEKEESKMAANVESMFYTRTAPWHGLGVRVEEVLGSKEALIQAGLDWKVEQTDVYAASGERIPGYKANIRDIDRSVLGIVGDRYKIVQNEEAFAFTDGLLGEGVKYETAGSLAGGKIVWMLAKLPEKYIISGDAIEPYLVFCNSHDGSGAIRVAMTPVRVVCQNTLNLALKGASRVWSARHTGNVMSRMDEARETLQLANAYMSQLGRSINELQAKKLTDKKVLAMIDSLYPVSEDLSEMQKKNNLKQQEILKACYFDAPDLQGVGKNGYRFINAVSDMAYHGKPLRQTKNYNENLFRKTIDGLPVLDKTYQMVLSA</sequence>
<accession>C0EZ17</accession>
<dbReference type="Proteomes" id="UP000003174">
    <property type="component" value="Unassembled WGS sequence"/>
</dbReference>
<name>C0EZ17_9FIRM</name>
<dbReference type="NCBIfam" id="TIGR03299">
    <property type="entry name" value="LGT_TIGR03299"/>
    <property type="match status" value="1"/>
</dbReference>
<dbReference type="eggNOG" id="ENOG502Z7QU">
    <property type="taxonomic scope" value="Bacteria"/>
</dbReference>
<dbReference type="AlphaFoldDB" id="C0EZ17"/>
<reference evidence="1 2" key="1">
    <citation type="submission" date="2009-01" db="EMBL/GenBank/DDBJ databases">
        <authorList>
            <person name="Fulton L."/>
            <person name="Clifton S."/>
            <person name="Fulton B."/>
            <person name="Xu J."/>
            <person name="Minx P."/>
            <person name="Pepin K.H."/>
            <person name="Johnson M."/>
            <person name="Bhonagiri V."/>
            <person name="Nash W.E."/>
            <person name="Mardis E.R."/>
            <person name="Wilson R.K."/>
        </authorList>
    </citation>
    <scope>NUCLEOTIDE SEQUENCE [LARGE SCALE GENOMIC DNA]</scope>
    <source>
        <strain evidence="1 2">DSM 3353</strain>
    </source>
</reference>
<dbReference type="InterPro" id="IPR026325">
    <property type="entry name" value="DUF932"/>
</dbReference>
<reference evidence="1 2" key="2">
    <citation type="submission" date="2009-02" db="EMBL/GenBank/DDBJ databases">
        <title>Draft genome sequence of Eubacterium hallii (DSM 3353).</title>
        <authorList>
            <person name="Sudarsanam P."/>
            <person name="Ley R."/>
            <person name="Guruge J."/>
            <person name="Turnbaugh P.J."/>
            <person name="Mahowald M."/>
            <person name="Liep D."/>
            <person name="Gordon J."/>
        </authorList>
    </citation>
    <scope>NUCLEOTIDE SEQUENCE [LARGE SCALE GENOMIC DNA]</scope>
    <source>
        <strain evidence="1 2">DSM 3353</strain>
    </source>
</reference>
<dbReference type="EMBL" id="ACEP01000119">
    <property type="protein sequence ID" value="EEG35452.1"/>
    <property type="molecule type" value="Genomic_DNA"/>
</dbReference>
<organism evidence="1 2">
    <name type="scientific">Anaerobutyricum hallii DSM 3353</name>
    <dbReference type="NCBI Taxonomy" id="411469"/>
    <lineage>
        <taxon>Bacteria</taxon>
        <taxon>Bacillati</taxon>
        <taxon>Bacillota</taxon>
        <taxon>Clostridia</taxon>
        <taxon>Lachnospirales</taxon>
        <taxon>Lachnospiraceae</taxon>
        <taxon>Anaerobutyricum</taxon>
    </lineage>
</organism>
<gene>
    <name evidence="1" type="ORF">EUBHAL_02673</name>
</gene>
<dbReference type="Pfam" id="PF06067">
    <property type="entry name" value="DUF932"/>
    <property type="match status" value="1"/>
</dbReference>